<comment type="caution">
    <text evidence="2">The sequence shown here is derived from an EMBL/GenBank/DDBJ whole genome shotgun (WGS) entry which is preliminary data.</text>
</comment>
<accession>A0A7J8AN09</accession>
<name>A0A7J8AN09_MYOMY</name>
<keyword evidence="1" id="KW-0732">Signal</keyword>
<evidence type="ECO:0000313" key="2">
    <source>
        <dbReference type="EMBL" id="KAF6387768.1"/>
    </source>
</evidence>
<protein>
    <submittedName>
        <fullName evidence="2">Uncharacterized protein</fullName>
    </submittedName>
</protein>
<dbReference type="AlphaFoldDB" id="A0A7J8AN09"/>
<evidence type="ECO:0000256" key="1">
    <source>
        <dbReference type="SAM" id="SignalP"/>
    </source>
</evidence>
<feature type="chain" id="PRO_5029692080" evidence="1">
    <location>
        <begin position="29"/>
        <end position="127"/>
    </location>
</feature>
<reference evidence="2 3" key="1">
    <citation type="journal article" date="2020" name="Nature">
        <title>Six reference-quality genomes reveal evolution of bat adaptations.</title>
        <authorList>
            <person name="Jebb D."/>
            <person name="Huang Z."/>
            <person name="Pippel M."/>
            <person name="Hughes G.M."/>
            <person name="Lavrichenko K."/>
            <person name="Devanna P."/>
            <person name="Winkler S."/>
            <person name="Jermiin L.S."/>
            <person name="Skirmuntt E.C."/>
            <person name="Katzourakis A."/>
            <person name="Burkitt-Gray L."/>
            <person name="Ray D.A."/>
            <person name="Sullivan K.A.M."/>
            <person name="Roscito J.G."/>
            <person name="Kirilenko B.M."/>
            <person name="Davalos L.M."/>
            <person name="Corthals A.P."/>
            <person name="Power M.L."/>
            <person name="Jones G."/>
            <person name="Ransome R.D."/>
            <person name="Dechmann D.K.N."/>
            <person name="Locatelli A.G."/>
            <person name="Puechmaille S.J."/>
            <person name="Fedrigo O."/>
            <person name="Jarvis E.D."/>
            <person name="Hiller M."/>
            <person name="Vernes S.C."/>
            <person name="Myers E.W."/>
            <person name="Teeling E.C."/>
        </authorList>
    </citation>
    <scope>NUCLEOTIDE SEQUENCE [LARGE SCALE GENOMIC DNA]</scope>
    <source>
        <strain evidence="2">MMyoMyo1</strain>
        <tissue evidence="2">Flight muscle</tissue>
    </source>
</reference>
<organism evidence="2 3">
    <name type="scientific">Myotis myotis</name>
    <name type="common">Greater mouse-eared bat</name>
    <name type="synonym">Vespertilio myotis</name>
    <dbReference type="NCBI Taxonomy" id="51298"/>
    <lineage>
        <taxon>Eukaryota</taxon>
        <taxon>Metazoa</taxon>
        <taxon>Chordata</taxon>
        <taxon>Craniata</taxon>
        <taxon>Vertebrata</taxon>
        <taxon>Euteleostomi</taxon>
        <taxon>Mammalia</taxon>
        <taxon>Eutheria</taxon>
        <taxon>Laurasiatheria</taxon>
        <taxon>Chiroptera</taxon>
        <taxon>Yangochiroptera</taxon>
        <taxon>Vespertilionidae</taxon>
        <taxon>Myotis</taxon>
    </lineage>
</organism>
<evidence type="ECO:0000313" key="3">
    <source>
        <dbReference type="Proteomes" id="UP000527355"/>
    </source>
</evidence>
<dbReference type="EMBL" id="JABWUV010000001">
    <property type="protein sequence ID" value="KAF6387768.1"/>
    <property type="molecule type" value="Genomic_DNA"/>
</dbReference>
<feature type="signal peptide" evidence="1">
    <location>
        <begin position="1"/>
        <end position="28"/>
    </location>
</feature>
<sequence length="127" mass="13822">MWILMLIMKLNVAMVLGPLLLTINQVTARVGRPSPGHWLEVEEVTLGAGVQERDRDLPECLWPERLVTRWGSLGAAQSPLPPGSSLLQLPNAVSSGAASSSPILELEKAVVFSNFLQLKKNSPENIE</sequence>
<dbReference type="Proteomes" id="UP000527355">
    <property type="component" value="Unassembled WGS sequence"/>
</dbReference>
<keyword evidence="3" id="KW-1185">Reference proteome</keyword>
<gene>
    <name evidence="2" type="ORF">mMyoMyo1_008203</name>
</gene>
<proteinExistence type="predicted"/>